<dbReference type="InterPro" id="IPR020904">
    <property type="entry name" value="Sc_DH/Rdtase_CS"/>
</dbReference>
<dbReference type="Pfam" id="PF16363">
    <property type="entry name" value="GDP_Man_Dehyd"/>
    <property type="match status" value="1"/>
</dbReference>
<feature type="domain" description="NAD(P)-binding" evidence="1">
    <location>
        <begin position="5"/>
        <end position="307"/>
    </location>
</feature>
<dbReference type="PANTHER" id="PTHR43000">
    <property type="entry name" value="DTDP-D-GLUCOSE 4,6-DEHYDRATASE-RELATED"/>
    <property type="match status" value="1"/>
</dbReference>
<dbReference type="GO" id="GO:0008446">
    <property type="term" value="F:GDP-mannose 4,6-dehydratase activity"/>
    <property type="evidence" value="ECO:0007669"/>
    <property type="project" value="UniProtKB-EC"/>
</dbReference>
<dbReference type="RefSeq" id="WP_377912923.1">
    <property type="nucleotide sequence ID" value="NZ_JBHSKS010000003.1"/>
</dbReference>
<keyword evidence="3" id="KW-1185">Reference proteome</keyword>
<gene>
    <name evidence="2" type="ORF">ACFPIK_05160</name>
</gene>
<sequence>MKKVLITGITGMIGKHLAKLMHDQGYQVGGLSRATSATRYMSVKPFYKHYQGDIMDVKFLRMVWKEFQPDVVFHLAAQAYNGESWKAEDTTYQLNIQGSRNVFETCLEFSPNARIIPACSSAEYGIVPDEMLPIDEDKTPLKPLTPYGVSKAAMEMMARQFHLNYGLDIVLPRLFIHVGPDHPPVTALQNFARQVASIKLGLQEPVMKVGNLTSSRDFVDVRDGAKALILLAEKGISGEVYNICAGKDWTMQESLDILIKIAGIEVKVETDPALFRPSDEKVLLGKTDKIEKLGWKTEIPFEQTLADIYSNWVERLSK</sequence>
<organism evidence="2 3">
    <name type="scientific">Algoriphagus aquatilis</name>
    <dbReference type="NCBI Taxonomy" id="490186"/>
    <lineage>
        <taxon>Bacteria</taxon>
        <taxon>Pseudomonadati</taxon>
        <taxon>Bacteroidota</taxon>
        <taxon>Cytophagia</taxon>
        <taxon>Cytophagales</taxon>
        <taxon>Cyclobacteriaceae</taxon>
        <taxon>Algoriphagus</taxon>
    </lineage>
</organism>
<evidence type="ECO:0000313" key="3">
    <source>
        <dbReference type="Proteomes" id="UP001596163"/>
    </source>
</evidence>
<comment type="caution">
    <text evidence="2">The sequence shown here is derived from an EMBL/GenBank/DDBJ whole genome shotgun (WGS) entry which is preliminary data.</text>
</comment>
<dbReference type="InterPro" id="IPR036291">
    <property type="entry name" value="NAD(P)-bd_dom_sf"/>
</dbReference>
<dbReference type="EC" id="4.2.1.47" evidence="2"/>
<dbReference type="Gene3D" id="3.90.25.10">
    <property type="entry name" value="UDP-galactose 4-epimerase, domain 1"/>
    <property type="match status" value="1"/>
</dbReference>
<dbReference type="Proteomes" id="UP001596163">
    <property type="component" value="Unassembled WGS sequence"/>
</dbReference>
<accession>A0ABW0BU81</accession>
<dbReference type="Gene3D" id="3.40.50.720">
    <property type="entry name" value="NAD(P)-binding Rossmann-like Domain"/>
    <property type="match status" value="1"/>
</dbReference>
<dbReference type="SUPFAM" id="SSF51735">
    <property type="entry name" value="NAD(P)-binding Rossmann-fold domains"/>
    <property type="match status" value="1"/>
</dbReference>
<protein>
    <submittedName>
        <fullName evidence="2">GDP-mannose 4,6-dehydratase</fullName>
        <ecNumber evidence="2">4.2.1.47</ecNumber>
    </submittedName>
</protein>
<dbReference type="PROSITE" id="PS00061">
    <property type="entry name" value="ADH_SHORT"/>
    <property type="match status" value="1"/>
</dbReference>
<evidence type="ECO:0000259" key="1">
    <source>
        <dbReference type="Pfam" id="PF16363"/>
    </source>
</evidence>
<proteinExistence type="predicted"/>
<dbReference type="InterPro" id="IPR016040">
    <property type="entry name" value="NAD(P)-bd_dom"/>
</dbReference>
<dbReference type="EMBL" id="JBHSKS010000003">
    <property type="protein sequence ID" value="MFC5191146.1"/>
    <property type="molecule type" value="Genomic_DNA"/>
</dbReference>
<reference evidence="3" key="1">
    <citation type="journal article" date="2019" name="Int. J. Syst. Evol. Microbiol.">
        <title>The Global Catalogue of Microorganisms (GCM) 10K type strain sequencing project: providing services to taxonomists for standard genome sequencing and annotation.</title>
        <authorList>
            <consortium name="The Broad Institute Genomics Platform"/>
            <consortium name="The Broad Institute Genome Sequencing Center for Infectious Disease"/>
            <person name="Wu L."/>
            <person name="Ma J."/>
        </authorList>
    </citation>
    <scope>NUCLEOTIDE SEQUENCE [LARGE SCALE GENOMIC DNA]</scope>
    <source>
        <strain evidence="3">CGMCC 1.7030</strain>
    </source>
</reference>
<keyword evidence="2" id="KW-0456">Lyase</keyword>
<evidence type="ECO:0000313" key="2">
    <source>
        <dbReference type="EMBL" id="MFC5191146.1"/>
    </source>
</evidence>
<name>A0ABW0BU81_9BACT</name>